<evidence type="ECO:0000313" key="1">
    <source>
        <dbReference type="EMBL" id="TDC14277.1"/>
    </source>
</evidence>
<protein>
    <submittedName>
        <fullName evidence="1">Uncharacterized protein</fullName>
    </submittedName>
</protein>
<gene>
    <name evidence="1" type="ORF">E1261_43790</name>
</gene>
<dbReference type="EMBL" id="SMKA01000446">
    <property type="protein sequence ID" value="TDC14277.1"/>
    <property type="molecule type" value="Genomic_DNA"/>
</dbReference>
<keyword evidence="2" id="KW-1185">Reference proteome</keyword>
<dbReference type="Proteomes" id="UP000295075">
    <property type="component" value="Unassembled WGS sequence"/>
</dbReference>
<sequence>MSWLAVDLMVRAVGVGSVTRFYLQIARRGYSEYARARMMQEYAGITAGDLVVNLRGPAA</sequence>
<accession>A0A4R4P148</accession>
<dbReference type="AlphaFoldDB" id="A0A4R4P148"/>
<proteinExistence type="predicted"/>
<reference evidence="1 2" key="1">
    <citation type="submission" date="2019-03" db="EMBL/GenBank/DDBJ databases">
        <title>Draft genome sequences of novel Actinobacteria.</title>
        <authorList>
            <person name="Sahin N."/>
            <person name="Ay H."/>
            <person name="Saygin H."/>
        </authorList>
    </citation>
    <scope>NUCLEOTIDE SEQUENCE [LARGE SCALE GENOMIC DNA]</scope>
    <source>
        <strain evidence="1 2">JCM 30547</strain>
    </source>
</reference>
<name>A0A4R4P148_9ACTN</name>
<dbReference type="OrthoDB" id="5242307at2"/>
<evidence type="ECO:0000313" key="2">
    <source>
        <dbReference type="Proteomes" id="UP000295075"/>
    </source>
</evidence>
<comment type="caution">
    <text evidence="1">The sequence shown here is derived from an EMBL/GenBank/DDBJ whole genome shotgun (WGS) entry which is preliminary data.</text>
</comment>
<organism evidence="1 2">
    <name type="scientific">Kribbella albertanoniae</name>
    <dbReference type="NCBI Taxonomy" id="1266829"/>
    <lineage>
        <taxon>Bacteria</taxon>
        <taxon>Bacillati</taxon>
        <taxon>Actinomycetota</taxon>
        <taxon>Actinomycetes</taxon>
        <taxon>Propionibacteriales</taxon>
        <taxon>Kribbellaceae</taxon>
        <taxon>Kribbella</taxon>
    </lineage>
</organism>